<comment type="caution">
    <text evidence="1">The sequence shown here is derived from an EMBL/GenBank/DDBJ whole genome shotgun (WGS) entry which is preliminary data.</text>
</comment>
<reference evidence="1 2" key="1">
    <citation type="journal article" date="2019" name="Sci. Rep.">
        <title>Colletotrichum shisoi sp. nov., an anthracnose pathogen of Perilla frutescens in Japan: molecular phylogenetic, morphological and genomic evidence.</title>
        <authorList>
            <person name="Gan P."/>
            <person name="Tsushima A."/>
            <person name="Hiroyama R."/>
            <person name="Narusaka M."/>
            <person name="Takano Y."/>
            <person name="Narusaka Y."/>
            <person name="Kawaradani M."/>
            <person name="Damm U."/>
            <person name="Shirasu K."/>
        </authorList>
    </citation>
    <scope>NUCLEOTIDE SEQUENCE [LARGE SCALE GENOMIC DNA]</scope>
    <source>
        <strain evidence="1 2">PG-2018a</strain>
    </source>
</reference>
<dbReference type="OrthoDB" id="5946976at2759"/>
<dbReference type="EMBL" id="PUHP01001341">
    <property type="protein sequence ID" value="TQN66073.1"/>
    <property type="molecule type" value="Genomic_DNA"/>
</dbReference>
<accession>A0A5Q4BGL7</accession>
<proteinExistence type="predicted"/>
<gene>
    <name evidence="1" type="ORF">CSHISOI_09410</name>
</gene>
<protein>
    <submittedName>
        <fullName evidence="1">Uncharacterized protein</fullName>
    </submittedName>
</protein>
<sequence length="227" mass="24862">MCRMVEALVVCCSEQCVAEPSENRLPLLRLTPKPEPVFLLCEQANKMGYQNDGRFLGTPVIVTCPVICSGLTHPSYKQRLWLTCTASRQVMESRAQRLVLCKDCLLATSHAKTVSVHGGYDSSTLLGHERIRMSEGAQRIEGDWTCCAAGECVNDMCDYRAAAILFSISTQEPNAENAMSNFQEGGCKNTGEDETEDEIEHEDEATIVVRGHCGGCISCGFGQQLNS</sequence>
<evidence type="ECO:0000313" key="2">
    <source>
        <dbReference type="Proteomes" id="UP000326340"/>
    </source>
</evidence>
<organism evidence="1 2">
    <name type="scientific">Colletotrichum shisoi</name>
    <dbReference type="NCBI Taxonomy" id="2078593"/>
    <lineage>
        <taxon>Eukaryota</taxon>
        <taxon>Fungi</taxon>
        <taxon>Dikarya</taxon>
        <taxon>Ascomycota</taxon>
        <taxon>Pezizomycotina</taxon>
        <taxon>Sordariomycetes</taxon>
        <taxon>Hypocreomycetidae</taxon>
        <taxon>Glomerellales</taxon>
        <taxon>Glomerellaceae</taxon>
        <taxon>Colletotrichum</taxon>
        <taxon>Colletotrichum destructivum species complex</taxon>
    </lineage>
</organism>
<name>A0A5Q4BGL7_9PEZI</name>
<dbReference type="Proteomes" id="UP000326340">
    <property type="component" value="Unassembled WGS sequence"/>
</dbReference>
<keyword evidence="2" id="KW-1185">Reference proteome</keyword>
<dbReference type="AlphaFoldDB" id="A0A5Q4BGL7"/>
<evidence type="ECO:0000313" key="1">
    <source>
        <dbReference type="EMBL" id="TQN66073.1"/>
    </source>
</evidence>